<dbReference type="EMBL" id="QGLE01000001">
    <property type="protein sequence ID" value="PWR25898.1"/>
    <property type="molecule type" value="Genomic_DNA"/>
</dbReference>
<sequence>MSLAKEDRTLASVIYHSPHYLTGLAPDLQAKLRLDMTEHFIPEAFALVNEGIEIEATALRYDKTAREINAAFYTPAIADKANSRVELGTV</sequence>
<dbReference type="Proteomes" id="UP000245461">
    <property type="component" value="Unassembled WGS sequence"/>
</dbReference>
<proteinExistence type="predicted"/>
<evidence type="ECO:0000313" key="1">
    <source>
        <dbReference type="EMBL" id="PWR25898.1"/>
    </source>
</evidence>
<keyword evidence="2" id="KW-1185">Reference proteome</keyword>
<organism evidence="1 2">
    <name type="scientific">Zavarzinia aquatilis</name>
    <dbReference type="NCBI Taxonomy" id="2211142"/>
    <lineage>
        <taxon>Bacteria</taxon>
        <taxon>Pseudomonadati</taxon>
        <taxon>Pseudomonadota</taxon>
        <taxon>Alphaproteobacteria</taxon>
        <taxon>Rhodospirillales</taxon>
        <taxon>Zavarziniaceae</taxon>
        <taxon>Zavarzinia</taxon>
    </lineage>
</organism>
<reference evidence="1 2" key="1">
    <citation type="submission" date="2018-05" db="EMBL/GenBank/DDBJ databases">
        <title>Zavarzinia sp. HR-AS.</title>
        <authorList>
            <person name="Lee Y."/>
            <person name="Jeon C.O."/>
        </authorList>
    </citation>
    <scope>NUCLEOTIDE SEQUENCE [LARGE SCALE GENOMIC DNA]</scope>
    <source>
        <strain evidence="1 2">HR-AS</strain>
    </source>
</reference>
<accession>A0A317EFR1</accession>
<dbReference type="AlphaFoldDB" id="A0A317EFR1"/>
<comment type="caution">
    <text evidence="1">The sequence shown here is derived from an EMBL/GenBank/DDBJ whole genome shotgun (WGS) entry which is preliminary data.</text>
</comment>
<protein>
    <submittedName>
        <fullName evidence="1">Uncharacterized protein</fullName>
    </submittedName>
</protein>
<evidence type="ECO:0000313" key="2">
    <source>
        <dbReference type="Proteomes" id="UP000245461"/>
    </source>
</evidence>
<dbReference type="OrthoDB" id="7593334at2"/>
<dbReference type="RefSeq" id="WP_109902343.1">
    <property type="nucleotide sequence ID" value="NZ_QGLE01000001.1"/>
</dbReference>
<name>A0A317EFR1_9PROT</name>
<gene>
    <name evidence="1" type="ORF">DKG74_02810</name>
</gene>